<comment type="caution">
    <text evidence="2">The sequence shown here is derived from an EMBL/GenBank/DDBJ whole genome shotgun (WGS) entry which is preliminary data.</text>
</comment>
<dbReference type="AlphaFoldDB" id="A0A507D560"/>
<dbReference type="OrthoDB" id="529205at2759"/>
<reference evidence="4 5" key="1">
    <citation type="journal article" date="2019" name="Sci. Rep.">
        <title>Comparative genomics of chytrid fungi reveal insights into the obligate biotrophic and pathogenic lifestyle of Synchytrium endobioticum.</title>
        <authorList>
            <person name="van de Vossenberg B.T.L.H."/>
            <person name="Warris S."/>
            <person name="Nguyen H.D.T."/>
            <person name="van Gent-Pelzer M.P.E."/>
            <person name="Joly D.L."/>
            <person name="van de Geest H.C."/>
            <person name="Bonants P.J.M."/>
            <person name="Smith D.S."/>
            <person name="Levesque C.A."/>
            <person name="van der Lee T.A.J."/>
        </authorList>
    </citation>
    <scope>NUCLEOTIDE SEQUENCE [LARGE SCALE GENOMIC DNA]</scope>
    <source>
        <strain evidence="3 5">LEV6574</strain>
        <strain evidence="2 4">MB42</strain>
    </source>
</reference>
<feature type="compositionally biased region" description="Polar residues" evidence="1">
    <location>
        <begin position="94"/>
        <end position="119"/>
    </location>
</feature>
<evidence type="ECO:0000313" key="5">
    <source>
        <dbReference type="Proteomes" id="UP000320475"/>
    </source>
</evidence>
<organism evidence="2 4">
    <name type="scientific">Synchytrium endobioticum</name>
    <dbReference type="NCBI Taxonomy" id="286115"/>
    <lineage>
        <taxon>Eukaryota</taxon>
        <taxon>Fungi</taxon>
        <taxon>Fungi incertae sedis</taxon>
        <taxon>Chytridiomycota</taxon>
        <taxon>Chytridiomycota incertae sedis</taxon>
        <taxon>Chytridiomycetes</taxon>
        <taxon>Synchytriales</taxon>
        <taxon>Synchytriaceae</taxon>
        <taxon>Synchytrium</taxon>
    </lineage>
</organism>
<protein>
    <submittedName>
        <fullName evidence="2">Uncharacterized protein</fullName>
    </submittedName>
</protein>
<proteinExistence type="predicted"/>
<evidence type="ECO:0000256" key="1">
    <source>
        <dbReference type="SAM" id="MobiDB-lite"/>
    </source>
</evidence>
<dbReference type="Proteomes" id="UP000317494">
    <property type="component" value="Unassembled WGS sequence"/>
</dbReference>
<accession>A0A507D560</accession>
<dbReference type="EMBL" id="QEAM01000019">
    <property type="protein sequence ID" value="TPX50343.1"/>
    <property type="molecule type" value="Genomic_DNA"/>
</dbReference>
<dbReference type="VEuPathDB" id="FungiDB:SeMB42_g03660"/>
<dbReference type="EMBL" id="QEAN01000133">
    <property type="protein sequence ID" value="TPX46536.1"/>
    <property type="molecule type" value="Genomic_DNA"/>
</dbReference>
<keyword evidence="4" id="KW-1185">Reference proteome</keyword>
<dbReference type="Proteomes" id="UP000320475">
    <property type="component" value="Unassembled WGS sequence"/>
</dbReference>
<name>A0A507D560_9FUNG</name>
<sequence>MYRVALCKTNLLSLRAVVSLLPKRCYPIYSHECDNDPGLLEREKRRTLKGDVKTVINNAPGWNEALASESEANVKADRSSCESPEALQKETVRSHFTSETSAANTQRPSATPSGQVKQE</sequence>
<evidence type="ECO:0000313" key="4">
    <source>
        <dbReference type="Proteomes" id="UP000317494"/>
    </source>
</evidence>
<gene>
    <name evidence="3" type="ORF">SeLEV6574_g00934</name>
    <name evidence="2" type="ORF">SeMB42_g03660</name>
</gene>
<evidence type="ECO:0000313" key="3">
    <source>
        <dbReference type="EMBL" id="TPX50343.1"/>
    </source>
</evidence>
<evidence type="ECO:0000313" key="2">
    <source>
        <dbReference type="EMBL" id="TPX46536.1"/>
    </source>
</evidence>
<feature type="region of interest" description="Disordered" evidence="1">
    <location>
        <begin position="67"/>
        <end position="119"/>
    </location>
</feature>